<keyword evidence="1" id="KW-0732">Signal</keyword>
<evidence type="ECO:0000313" key="2">
    <source>
        <dbReference type="EMBL" id="KAH8026730.1"/>
    </source>
</evidence>
<reference evidence="2" key="1">
    <citation type="journal article" date="2020" name="Cell">
        <title>Large-Scale Comparative Analyses of Tick Genomes Elucidate Their Genetic Diversity and Vector Capacities.</title>
        <authorList>
            <consortium name="Tick Genome and Microbiome Consortium (TIGMIC)"/>
            <person name="Jia N."/>
            <person name="Wang J."/>
            <person name="Shi W."/>
            <person name="Du L."/>
            <person name="Sun Y."/>
            <person name="Zhan W."/>
            <person name="Jiang J.F."/>
            <person name="Wang Q."/>
            <person name="Zhang B."/>
            <person name="Ji P."/>
            <person name="Bell-Sakyi L."/>
            <person name="Cui X.M."/>
            <person name="Yuan T.T."/>
            <person name="Jiang B.G."/>
            <person name="Yang W.F."/>
            <person name="Lam T.T."/>
            <person name="Chang Q.C."/>
            <person name="Ding S.J."/>
            <person name="Wang X.J."/>
            <person name="Zhu J.G."/>
            <person name="Ruan X.D."/>
            <person name="Zhao L."/>
            <person name="Wei J.T."/>
            <person name="Ye R.Z."/>
            <person name="Que T.C."/>
            <person name="Du C.H."/>
            <person name="Zhou Y.H."/>
            <person name="Cheng J.X."/>
            <person name="Dai P.F."/>
            <person name="Guo W.B."/>
            <person name="Han X.H."/>
            <person name="Huang E.J."/>
            <person name="Li L.F."/>
            <person name="Wei W."/>
            <person name="Gao Y.C."/>
            <person name="Liu J.Z."/>
            <person name="Shao H.Z."/>
            <person name="Wang X."/>
            <person name="Wang C.C."/>
            <person name="Yang T.C."/>
            <person name="Huo Q.B."/>
            <person name="Li W."/>
            <person name="Chen H.Y."/>
            <person name="Chen S.E."/>
            <person name="Zhou L.G."/>
            <person name="Ni X.B."/>
            <person name="Tian J.H."/>
            <person name="Sheng Y."/>
            <person name="Liu T."/>
            <person name="Pan Y.S."/>
            <person name="Xia L.Y."/>
            <person name="Li J."/>
            <person name="Zhao F."/>
            <person name="Cao W.C."/>
        </authorList>
    </citation>
    <scope>NUCLEOTIDE SEQUENCE</scope>
    <source>
        <strain evidence="2">Rmic-2018</strain>
    </source>
</reference>
<organism evidence="2 3">
    <name type="scientific">Rhipicephalus microplus</name>
    <name type="common">Cattle tick</name>
    <name type="synonym">Boophilus microplus</name>
    <dbReference type="NCBI Taxonomy" id="6941"/>
    <lineage>
        <taxon>Eukaryota</taxon>
        <taxon>Metazoa</taxon>
        <taxon>Ecdysozoa</taxon>
        <taxon>Arthropoda</taxon>
        <taxon>Chelicerata</taxon>
        <taxon>Arachnida</taxon>
        <taxon>Acari</taxon>
        <taxon>Parasitiformes</taxon>
        <taxon>Ixodida</taxon>
        <taxon>Ixodoidea</taxon>
        <taxon>Ixodidae</taxon>
        <taxon>Rhipicephalinae</taxon>
        <taxon>Rhipicephalus</taxon>
        <taxon>Boophilus</taxon>
    </lineage>
</organism>
<evidence type="ECO:0008006" key="4">
    <source>
        <dbReference type="Google" id="ProtNLM"/>
    </source>
</evidence>
<dbReference type="AlphaFoldDB" id="A0A9J6DXW0"/>
<proteinExistence type="predicted"/>
<dbReference type="VEuPathDB" id="VectorBase:LOC119170512"/>
<dbReference type="EMBL" id="JABSTU010000007">
    <property type="protein sequence ID" value="KAH8026730.1"/>
    <property type="molecule type" value="Genomic_DNA"/>
</dbReference>
<feature type="chain" id="PRO_5039893735" description="Secreted protein" evidence="1">
    <location>
        <begin position="24"/>
        <end position="73"/>
    </location>
</feature>
<protein>
    <recommendedName>
        <fullName evidence="4">Secreted protein</fullName>
    </recommendedName>
</protein>
<evidence type="ECO:0000313" key="3">
    <source>
        <dbReference type="Proteomes" id="UP000821866"/>
    </source>
</evidence>
<reference evidence="2" key="2">
    <citation type="submission" date="2021-09" db="EMBL/GenBank/DDBJ databases">
        <authorList>
            <person name="Jia N."/>
            <person name="Wang J."/>
            <person name="Shi W."/>
            <person name="Du L."/>
            <person name="Sun Y."/>
            <person name="Zhan W."/>
            <person name="Jiang J."/>
            <person name="Wang Q."/>
            <person name="Zhang B."/>
            <person name="Ji P."/>
            <person name="Sakyi L.B."/>
            <person name="Cui X."/>
            <person name="Yuan T."/>
            <person name="Jiang B."/>
            <person name="Yang W."/>
            <person name="Lam T.T.-Y."/>
            <person name="Chang Q."/>
            <person name="Ding S."/>
            <person name="Wang X."/>
            <person name="Zhu J."/>
            <person name="Ruan X."/>
            <person name="Zhao L."/>
            <person name="Wei J."/>
            <person name="Que T."/>
            <person name="Du C."/>
            <person name="Cheng J."/>
            <person name="Dai P."/>
            <person name="Han X."/>
            <person name="Huang E."/>
            <person name="Gao Y."/>
            <person name="Liu J."/>
            <person name="Shao H."/>
            <person name="Ye R."/>
            <person name="Li L."/>
            <person name="Wei W."/>
            <person name="Wang X."/>
            <person name="Wang C."/>
            <person name="Huo Q."/>
            <person name="Li W."/>
            <person name="Guo W."/>
            <person name="Chen H."/>
            <person name="Chen S."/>
            <person name="Zhou L."/>
            <person name="Zhou L."/>
            <person name="Ni X."/>
            <person name="Tian J."/>
            <person name="Zhou Y."/>
            <person name="Sheng Y."/>
            <person name="Liu T."/>
            <person name="Pan Y."/>
            <person name="Xia L."/>
            <person name="Li J."/>
            <person name="Zhao F."/>
            <person name="Cao W."/>
        </authorList>
    </citation>
    <scope>NUCLEOTIDE SEQUENCE</scope>
    <source>
        <strain evidence="2">Rmic-2018</strain>
        <tissue evidence="2">Larvae</tissue>
    </source>
</reference>
<feature type="signal peptide" evidence="1">
    <location>
        <begin position="1"/>
        <end position="23"/>
    </location>
</feature>
<accession>A0A9J6DXW0</accession>
<dbReference type="Proteomes" id="UP000821866">
    <property type="component" value="Unassembled WGS sequence"/>
</dbReference>
<comment type="caution">
    <text evidence="2">The sequence shown here is derived from an EMBL/GenBank/DDBJ whole genome shotgun (WGS) entry which is preliminary data.</text>
</comment>
<gene>
    <name evidence="2" type="ORF">HPB51_024229</name>
</gene>
<sequence>MNAVMLPTRWLCLLAVFLVQCRAQQHHRGVSPERSAFFGTIKQDAAVPAEQRNYAFFRYTQTHSFKHARWFVT</sequence>
<keyword evidence="3" id="KW-1185">Reference proteome</keyword>
<evidence type="ECO:0000256" key="1">
    <source>
        <dbReference type="SAM" id="SignalP"/>
    </source>
</evidence>
<name>A0A9J6DXW0_RHIMP</name>